<evidence type="ECO:0000313" key="3">
    <source>
        <dbReference type="Proteomes" id="UP000503840"/>
    </source>
</evidence>
<dbReference type="RefSeq" id="WP_174406653.1">
    <property type="nucleotide sequence ID" value="NZ_BLVO01000016.1"/>
</dbReference>
<dbReference type="InterPro" id="IPR036736">
    <property type="entry name" value="ACP-like_sf"/>
</dbReference>
<evidence type="ECO:0000313" key="2">
    <source>
        <dbReference type="EMBL" id="GFM35015.1"/>
    </source>
</evidence>
<dbReference type="EMBL" id="BLVO01000016">
    <property type="protein sequence ID" value="GFM35015.1"/>
    <property type="molecule type" value="Genomic_DNA"/>
</dbReference>
<comment type="caution">
    <text evidence="2">The sequence shown here is derived from an EMBL/GenBank/DDBJ whole genome shotgun (WGS) entry which is preliminary data.</text>
</comment>
<dbReference type="Gene3D" id="1.10.1200.10">
    <property type="entry name" value="ACP-like"/>
    <property type="match status" value="1"/>
</dbReference>
<dbReference type="Proteomes" id="UP000503840">
    <property type="component" value="Unassembled WGS sequence"/>
</dbReference>
<sequence length="154" mass="17244">MTHDPILHGVCTVIAEVLDLDAATLTAETYVFRDLDTESIDLLEYSIGMGRHFGIRMQDSVAFLKDLRVHIAHADSQAEDTNEEQLGGEQFTGNQSNLPHARRDQRITHLRTVYPHLTEERLAAMLDDLAASTNARPVLRIGDIAAYVRHALKK</sequence>
<feature type="region of interest" description="Disordered" evidence="1">
    <location>
        <begin position="76"/>
        <end position="102"/>
    </location>
</feature>
<organism evidence="2 3">
    <name type="scientific">Desulfovibrio subterraneus</name>
    <dbReference type="NCBI Taxonomy" id="2718620"/>
    <lineage>
        <taxon>Bacteria</taxon>
        <taxon>Pseudomonadati</taxon>
        <taxon>Thermodesulfobacteriota</taxon>
        <taxon>Desulfovibrionia</taxon>
        <taxon>Desulfovibrionales</taxon>
        <taxon>Desulfovibrionaceae</taxon>
        <taxon>Desulfovibrio</taxon>
    </lineage>
</organism>
<gene>
    <name evidence="2" type="ORF">DSM101010T_33800</name>
</gene>
<proteinExistence type="predicted"/>
<accession>A0A7J0BPC8</accession>
<protein>
    <submittedName>
        <fullName evidence="2">Acyl carrier protein</fullName>
    </submittedName>
</protein>
<keyword evidence="3" id="KW-1185">Reference proteome</keyword>
<reference evidence="2 3" key="1">
    <citation type="submission" date="2020-05" db="EMBL/GenBank/DDBJ databases">
        <title>Draft genome sequence of Desulfovibrio sp. strain HN2T.</title>
        <authorList>
            <person name="Ueno A."/>
            <person name="Tamazawa S."/>
            <person name="Tamamura S."/>
            <person name="Murakami T."/>
            <person name="Kiyama T."/>
            <person name="Inomata H."/>
            <person name="Amano Y."/>
            <person name="Miyakawa K."/>
            <person name="Tamaki H."/>
            <person name="Naganuma T."/>
            <person name="Kaneko K."/>
        </authorList>
    </citation>
    <scope>NUCLEOTIDE SEQUENCE [LARGE SCALE GENOMIC DNA]</scope>
    <source>
        <strain evidence="2 3">HN2</strain>
    </source>
</reference>
<dbReference type="AlphaFoldDB" id="A0A7J0BPC8"/>
<evidence type="ECO:0000256" key="1">
    <source>
        <dbReference type="SAM" id="MobiDB-lite"/>
    </source>
</evidence>
<name>A0A7J0BPC8_9BACT</name>
<dbReference type="SUPFAM" id="SSF47336">
    <property type="entry name" value="ACP-like"/>
    <property type="match status" value="1"/>
</dbReference>